<dbReference type="OrthoDB" id="8455288at2"/>
<dbReference type="PANTHER" id="PTHR36154:SF1">
    <property type="entry name" value="DNA-BINDING TRANSCRIPTIONAL ACTIVATOR ALPA"/>
    <property type="match status" value="1"/>
</dbReference>
<organism evidence="1 2">
    <name type="scientific">Vreelandella aquamarina</name>
    <dbReference type="NCBI Taxonomy" id="77097"/>
    <lineage>
        <taxon>Bacteria</taxon>
        <taxon>Pseudomonadati</taxon>
        <taxon>Pseudomonadota</taxon>
        <taxon>Gammaproteobacteria</taxon>
        <taxon>Oceanospirillales</taxon>
        <taxon>Halomonadaceae</taxon>
        <taxon>Vreelandella</taxon>
    </lineage>
</organism>
<dbReference type="PANTHER" id="PTHR36154">
    <property type="entry name" value="DNA-BINDING TRANSCRIPTIONAL ACTIVATOR ALPA"/>
    <property type="match status" value="1"/>
</dbReference>
<reference evidence="1 2" key="1">
    <citation type="submission" date="2017-10" db="EMBL/GenBank/DDBJ databases">
        <title>Coral associated bacteria.</title>
        <authorList>
            <person name="Wang X."/>
        </authorList>
    </citation>
    <scope>NUCLEOTIDE SEQUENCE [LARGE SCALE GENOMIC DNA]</scope>
    <source>
        <strain evidence="1 2">SCSIO 43005</strain>
    </source>
</reference>
<accession>A0A857GQH4</accession>
<evidence type="ECO:0000313" key="1">
    <source>
        <dbReference type="EMBL" id="QHD51549.1"/>
    </source>
</evidence>
<dbReference type="KEGG" id="hmd:CTT34_09120"/>
<dbReference type="Proteomes" id="UP000463949">
    <property type="component" value="Chromosome"/>
</dbReference>
<dbReference type="Gene3D" id="1.10.238.160">
    <property type="match status" value="1"/>
</dbReference>
<name>A0A857GQH4_9GAMM</name>
<proteinExistence type="predicted"/>
<gene>
    <name evidence="1" type="ORF">CTT34_09120</name>
</gene>
<sequence>MLRLPEVIRRTGLSRSTIYNKLDKNSPNYDPSFPRQAKLGGRAVAWDEEELDCWIRTQLSARHH</sequence>
<dbReference type="EMBL" id="CP024621">
    <property type="protein sequence ID" value="QHD51549.1"/>
    <property type="molecule type" value="Genomic_DNA"/>
</dbReference>
<dbReference type="Pfam" id="PF05930">
    <property type="entry name" value="Phage_AlpA"/>
    <property type="match status" value="1"/>
</dbReference>
<dbReference type="InterPro" id="IPR010260">
    <property type="entry name" value="AlpA"/>
</dbReference>
<dbReference type="AlphaFoldDB" id="A0A857GQH4"/>
<protein>
    <submittedName>
        <fullName evidence="1">Uncharacterized protein</fullName>
    </submittedName>
</protein>
<dbReference type="InterPro" id="IPR052931">
    <property type="entry name" value="Prophage_regulatory_activator"/>
</dbReference>
<dbReference type="RefSeq" id="WP_159343746.1">
    <property type="nucleotide sequence ID" value="NZ_CP024621.1"/>
</dbReference>
<evidence type="ECO:0000313" key="2">
    <source>
        <dbReference type="Proteomes" id="UP000463949"/>
    </source>
</evidence>